<dbReference type="OrthoDB" id="17656at2157"/>
<dbReference type="AlphaFoldDB" id="D7E5S4"/>
<sequence>MTELIFDEIGSYPLPEGVTKEWLAHAFSTREEDEQLFSVINNTFQKKIDAEVQVPNYPQFQDMNQQFLSIINDEECSDGPYDVKEDCAKILELEAIEPAAKKYREEHGEKLGIRVCITGPLELYLKEFGSTEYTDILNLLASSVDKFAKKAIESAKNFYVKTISIDEPSIGINPQIMFSDSELIEALTIASQSANKLGADVEIHLHSPIHYHLAARTPSINVIGVESAANPDYLELIDKKLLEDTDSYLRVGVARTDVFNLAAVLNEKYNTNVWKDLDKFEEIITDLETPETVSKRLENAYSKFGDRVKYVGPDCGLGSWPTQEMASRLLNNVARGIADFK</sequence>
<dbReference type="RefSeq" id="WP_013193514.1">
    <property type="nucleotide sequence ID" value="NC_014253.1"/>
</dbReference>
<dbReference type="Proteomes" id="UP000000391">
    <property type="component" value="Chromosome"/>
</dbReference>
<dbReference type="SUPFAM" id="SSF51726">
    <property type="entry name" value="UROD/MetE-like"/>
    <property type="match status" value="1"/>
</dbReference>
<dbReference type="GeneID" id="9345620"/>
<proteinExistence type="predicted"/>
<dbReference type="STRING" id="644295.Metev_0014"/>
<dbReference type="InterPro" id="IPR038071">
    <property type="entry name" value="UROD/MetE-like_sf"/>
</dbReference>
<dbReference type="GO" id="GO:0032259">
    <property type="term" value="P:methylation"/>
    <property type="evidence" value="ECO:0007669"/>
    <property type="project" value="UniProtKB-KW"/>
</dbReference>
<accession>D7E5S4</accession>
<keyword evidence="2" id="KW-1185">Reference proteome</keyword>
<dbReference type="GO" id="GO:0008168">
    <property type="term" value="F:methyltransferase activity"/>
    <property type="evidence" value="ECO:0007669"/>
    <property type="project" value="UniProtKB-KW"/>
</dbReference>
<reference evidence="1 2" key="1">
    <citation type="submission" date="2010-06" db="EMBL/GenBank/DDBJ databases">
        <title>Complete sequence chromosome of Methanohalobium evestigatum Z-7303.</title>
        <authorList>
            <consortium name="US DOE Joint Genome Institute"/>
            <person name="Lucas S."/>
            <person name="Copeland A."/>
            <person name="Lapidus A."/>
            <person name="Cheng J.-F."/>
            <person name="Bruce D."/>
            <person name="Goodwin L."/>
            <person name="Pitluck S."/>
            <person name="Saunders E."/>
            <person name="Detter J.C."/>
            <person name="Han C."/>
            <person name="Tapia R."/>
            <person name="Land M."/>
            <person name="Hauser L."/>
            <person name="Kyrpides N."/>
            <person name="Mikhailova N."/>
            <person name="Sieprawska-Lupa M."/>
            <person name="Whitman W.B."/>
            <person name="Anderson I."/>
            <person name="Woyke T."/>
        </authorList>
    </citation>
    <scope>NUCLEOTIDE SEQUENCE [LARGE SCALE GENOMIC DNA]</scope>
    <source>
        <strain evidence="2">ATCC BAA-1072 / DSM 3721 / NBRC 107634 / OCM 161 / Z-7303</strain>
    </source>
</reference>
<evidence type="ECO:0000313" key="1">
    <source>
        <dbReference type="EMBL" id="ADI72946.1"/>
    </source>
</evidence>
<dbReference type="Gene3D" id="3.20.20.210">
    <property type="match status" value="1"/>
</dbReference>
<dbReference type="NCBIfam" id="NF004712">
    <property type="entry name" value="PRK06052.1"/>
    <property type="match status" value="1"/>
</dbReference>
<name>D7E5S4_METEZ</name>
<dbReference type="EMBL" id="CP002069">
    <property type="protein sequence ID" value="ADI72946.1"/>
    <property type="molecule type" value="Genomic_DNA"/>
</dbReference>
<dbReference type="KEGG" id="mev:Metev_0014"/>
<organism evidence="1 2">
    <name type="scientific">Methanohalobium evestigatum (strain ATCC BAA-1072 / DSM 3721 / NBRC 107634 / OCM 161 / Z-7303)</name>
    <dbReference type="NCBI Taxonomy" id="644295"/>
    <lineage>
        <taxon>Archaea</taxon>
        <taxon>Methanobacteriati</taxon>
        <taxon>Methanobacteriota</taxon>
        <taxon>Stenosarchaea group</taxon>
        <taxon>Methanomicrobia</taxon>
        <taxon>Methanosarcinales</taxon>
        <taxon>Methanosarcinaceae</taxon>
        <taxon>Methanohalobium</taxon>
    </lineage>
</organism>
<protein>
    <submittedName>
        <fullName evidence="1">5-methyltetrahydropteroyltriglutamate--homocysteine methyltransferase</fullName>
    </submittedName>
</protein>
<dbReference type="HOGENOM" id="CLU_893117_0_0_2"/>
<keyword evidence="1" id="KW-0808">Transferase</keyword>
<keyword evidence="1" id="KW-0489">Methyltransferase</keyword>
<evidence type="ECO:0000313" key="2">
    <source>
        <dbReference type="Proteomes" id="UP000000391"/>
    </source>
</evidence>
<dbReference type="CDD" id="cd03310">
    <property type="entry name" value="CIMS_like"/>
    <property type="match status" value="1"/>
</dbReference>
<gene>
    <name evidence="1" type="ordered locus">Metev_0014</name>
</gene>